<feature type="chain" id="PRO_5003074588" description="DUF5667 domain-containing protein" evidence="1">
    <location>
        <begin position="24"/>
        <end position="309"/>
    </location>
</feature>
<evidence type="ECO:0000313" key="2">
    <source>
        <dbReference type="EMBL" id="CBE69205.1"/>
    </source>
</evidence>
<dbReference type="Proteomes" id="UP000006898">
    <property type="component" value="Chromosome"/>
</dbReference>
<sequence>MKKLLTLALALVTLAVFPSLGVAQEERRIGMPPVDAKKDIAEVSAASPTFKAIHDPLEGKLKAIEGVLSGVERRKIVVEADVELGKQMYEYAEAMKAAFDQAMKDAEEAAKSQGKKGSVGSLRVFEDTAKAHEKRVKGIETQTKSIESALKKGTIKLDKPVLLKMEPAEREEFRKFLEPPVSKELEKTHPDIFHHPRRGTSLDLSGVTQVAENIQGFCSSLPEEVSNFLVTPAEASIAIPCIAPCANAFSNKKNPNWAACWSCIASQGQQAIVAWNSFVSGWNACGQCKKVVTWPCKALRLAIFIAKLA</sequence>
<feature type="signal peptide" evidence="1">
    <location>
        <begin position="1"/>
        <end position="23"/>
    </location>
</feature>
<dbReference type="STRING" id="671143.DAMO_2155"/>
<protein>
    <recommendedName>
        <fullName evidence="4">DUF5667 domain-containing protein</fullName>
    </recommendedName>
</protein>
<dbReference type="EMBL" id="FP565575">
    <property type="protein sequence ID" value="CBE69205.1"/>
    <property type="molecule type" value="Genomic_DNA"/>
</dbReference>
<keyword evidence="1" id="KW-0732">Signal</keyword>
<evidence type="ECO:0008006" key="4">
    <source>
        <dbReference type="Google" id="ProtNLM"/>
    </source>
</evidence>
<accession>D5MHH3</accession>
<gene>
    <name evidence="2" type="ORF">DAMO_2155</name>
</gene>
<proteinExistence type="predicted"/>
<evidence type="ECO:0000256" key="1">
    <source>
        <dbReference type="SAM" id="SignalP"/>
    </source>
</evidence>
<dbReference type="KEGG" id="mox:DAMO_2155"/>
<organism evidence="2 3">
    <name type="scientific">Methylomirabilis oxygeniifera</name>
    <dbReference type="NCBI Taxonomy" id="671143"/>
    <lineage>
        <taxon>Bacteria</taxon>
        <taxon>Candidatus Methylomirabilota</taxon>
        <taxon>Candidatus Methylomirabilia</taxon>
        <taxon>Candidatus Methylomirabilales</taxon>
        <taxon>Candidatus Methylomirabilaceae</taxon>
        <taxon>Candidatus Methylomirabilis</taxon>
    </lineage>
</organism>
<evidence type="ECO:0000313" key="3">
    <source>
        <dbReference type="Proteomes" id="UP000006898"/>
    </source>
</evidence>
<dbReference type="AlphaFoldDB" id="D5MHH3"/>
<reference evidence="2 3" key="1">
    <citation type="journal article" date="2010" name="Nature">
        <title>Nitrite-driven anaerobic methane oxidation by oxygenic bacteria.</title>
        <authorList>
            <person name="Ettwig K.F."/>
            <person name="Butler M.K."/>
            <person name="Le Paslier D."/>
            <person name="Pelletier E."/>
            <person name="Mangenot S."/>
            <person name="Kuypers M.M.M."/>
            <person name="Schreiber F."/>
            <person name="Dutilh B.E."/>
            <person name="Zedelius J."/>
            <person name="de Beer D."/>
            <person name="Gloerich J."/>
            <person name="Wessels H.J.C.T."/>
            <person name="van Allen T."/>
            <person name="Luesken F."/>
            <person name="Wu M."/>
            <person name="van de Pas-Schoonen K.T."/>
            <person name="Op den Camp H.J.M."/>
            <person name="Janssen-Megens E.M."/>
            <person name="Francoijs K-J."/>
            <person name="Stunnenberg H."/>
            <person name="Weissenbach J."/>
            <person name="Jetten M.S.M."/>
            <person name="Strous M."/>
        </authorList>
    </citation>
    <scope>NUCLEOTIDE SEQUENCE [LARGE SCALE GENOMIC DNA]</scope>
</reference>
<dbReference type="HOGENOM" id="CLU_899213_0_0_0"/>
<dbReference type="eggNOG" id="COG2262">
    <property type="taxonomic scope" value="Bacteria"/>
</dbReference>
<name>D5MHH3_METO1</name>